<feature type="compositionally biased region" description="Pro residues" evidence="1">
    <location>
        <begin position="1"/>
        <end position="10"/>
    </location>
</feature>
<reference evidence="2 3" key="1">
    <citation type="submission" date="2018-11" db="EMBL/GenBank/DDBJ databases">
        <title>Genome sequence of Saitozyma podzolica DSM 27192.</title>
        <authorList>
            <person name="Aliyu H."/>
            <person name="Gorte O."/>
            <person name="Ochsenreither K."/>
        </authorList>
    </citation>
    <scope>NUCLEOTIDE SEQUENCE [LARGE SCALE GENOMIC DNA]</scope>
    <source>
        <strain evidence="2 3">DSM 27192</strain>
    </source>
</reference>
<feature type="region of interest" description="Disordered" evidence="1">
    <location>
        <begin position="208"/>
        <end position="816"/>
    </location>
</feature>
<feature type="compositionally biased region" description="Low complexity" evidence="1">
    <location>
        <begin position="683"/>
        <end position="695"/>
    </location>
</feature>
<dbReference type="Proteomes" id="UP000279259">
    <property type="component" value="Unassembled WGS sequence"/>
</dbReference>
<dbReference type="GO" id="GO:0001100">
    <property type="term" value="P:negative regulation of exit from mitosis"/>
    <property type="evidence" value="ECO:0007669"/>
    <property type="project" value="InterPro"/>
</dbReference>
<proteinExistence type="predicted"/>
<gene>
    <name evidence="2" type="ORF">EHS25_009895</name>
</gene>
<feature type="compositionally biased region" description="Basic and acidic residues" evidence="1">
    <location>
        <begin position="515"/>
        <end position="531"/>
    </location>
</feature>
<keyword evidence="3" id="KW-1185">Reference proteome</keyword>
<name>A0A427YI18_9TREE</name>
<feature type="compositionally biased region" description="Polar residues" evidence="1">
    <location>
        <begin position="546"/>
        <end position="561"/>
    </location>
</feature>
<feature type="compositionally biased region" description="Basic and acidic residues" evidence="1">
    <location>
        <begin position="456"/>
        <end position="466"/>
    </location>
</feature>
<feature type="compositionally biased region" description="Low complexity" evidence="1">
    <location>
        <begin position="128"/>
        <end position="153"/>
    </location>
</feature>
<accession>A0A427YI18</accession>
<dbReference type="EMBL" id="RSCD01000009">
    <property type="protein sequence ID" value="RSH90720.1"/>
    <property type="molecule type" value="Genomic_DNA"/>
</dbReference>
<sequence>MSPVPPPPGTVIPSDDWTDDPSFDLSPSAAHHFALPPSSPSSSSTSSKSRQSLQSIRAHASSPLRQSFTGVGGGVGSGGASGAGSASGMGTIKAPPLALARCDEVEEDDGMDFDLPDSFPAFVSPRNSMASTSSNVTPSSRPRSSTASSSSSSIRNLSHTVVGAGPKGIGTITRLGAPPKAVNGLPVGTVRARARALEQAWEMDVDFGPSEVDHSAPAASSTRKGSRLTLSPPRKGFMPSADALDDLGFSDDEDQATLKAGATIKAMLPPPRPKLNSTSISRADLPPANTVAQTPPEQDPGADDEDEDFAIPLNLTNLTLATQPPMPKLSRPRQSNASTTHTDWDSPGTSTSGKKSTGFWGSEDSPRGKTSETSATSARMSDGLGTAHGAGAKRDPTVKPSGQDEVDEEDDMESGLLLPSPTFFSNQRAKELNSILDRKRKPQFAPPPHPPAHSRGGTDDTLRTADESMEDGLVLDNPRVELSHHRLRHSRRTRNQTATPTAPTVRRGSGGTKSVAKEREKAWEKQREQGWGRHTPLPTHTRERTQSTLGLSGLRSHSASATAALKDFTPSYQRPESPLVFSRERDTPRASSRTQTHAQSSMPPPPVPPPQAGATPASGSRLRHQKSQYHLPPPQSPSLARKQSLASLQDAMSHHSHPHPPPVPDLPASIDPPPPSTSRYHASTSRLTLPTSSSRAKQRPPISSVFPHPDRPGRLDFVSGSSVNAEQHMTPVPRRTRTMEMPRRAKTWGDGTELEGIEDLTVEDDPRGLALGLGRPSRRGHEPSSHTRITPPKQSEEKRKKSGTGSVAKRNRNRKPALLIRNLGAVDKKKVVGDMTWNPQTLRWEGNESVLRDFDNINVASSARPALIAHYTGSSVGGVTSPSTGAGAAASTTIRIVGDMQFDPERMCWVSLADEEEPDPFEGMADDEDEESSGRGGGGGGATITRALGRKLVSVGLSSSGTMTTSAGWSSRLASESGMSLAASSVMSWDERGQAVPGPGSGPGTVAVSKELWAECKEAEERHRKDIRGWIMRQPSGREEIRERERKEEKRLWEIRNLAMKS</sequence>
<feature type="compositionally biased region" description="Polar residues" evidence="1">
    <location>
        <begin position="332"/>
        <end position="341"/>
    </location>
</feature>
<evidence type="ECO:0000256" key="1">
    <source>
        <dbReference type="SAM" id="MobiDB-lite"/>
    </source>
</evidence>
<feature type="compositionally biased region" description="Basic residues" evidence="1">
    <location>
        <begin position="485"/>
        <end position="494"/>
    </location>
</feature>
<dbReference type="STRING" id="1890683.A0A427YI18"/>
<feature type="region of interest" description="Disordered" evidence="1">
    <location>
        <begin position="1"/>
        <end position="167"/>
    </location>
</feature>
<feature type="compositionally biased region" description="Acidic residues" evidence="1">
    <location>
        <begin position="300"/>
        <end position="309"/>
    </location>
</feature>
<feature type="region of interest" description="Disordered" evidence="1">
    <location>
        <begin position="917"/>
        <end position="944"/>
    </location>
</feature>
<feature type="compositionally biased region" description="Acidic residues" evidence="1">
    <location>
        <begin position="243"/>
        <end position="255"/>
    </location>
</feature>
<evidence type="ECO:0000313" key="2">
    <source>
        <dbReference type="EMBL" id="RSH90720.1"/>
    </source>
</evidence>
<dbReference type="InterPro" id="IPR034586">
    <property type="entry name" value="Bfa1/Byr4"/>
</dbReference>
<protein>
    <submittedName>
        <fullName evidence="2">Uncharacterized protein</fullName>
    </submittedName>
</protein>
<evidence type="ECO:0000313" key="3">
    <source>
        <dbReference type="Proteomes" id="UP000279259"/>
    </source>
</evidence>
<dbReference type="OrthoDB" id="19159at2759"/>
<dbReference type="PANTHER" id="PTHR35140:SF1">
    <property type="entry name" value="MITOTIC CHECK POINT PROTEIN BFA1"/>
    <property type="match status" value="1"/>
</dbReference>
<dbReference type="PANTHER" id="PTHR35140">
    <property type="entry name" value="MITOTIC CHECK POINT PROTEIN BFA1"/>
    <property type="match status" value="1"/>
</dbReference>
<feature type="compositionally biased region" description="Acidic residues" evidence="1">
    <location>
        <begin position="917"/>
        <end position="931"/>
    </location>
</feature>
<feature type="compositionally biased region" description="Acidic residues" evidence="1">
    <location>
        <begin position="404"/>
        <end position="413"/>
    </location>
</feature>
<feature type="compositionally biased region" description="Polar residues" evidence="1">
    <location>
        <begin position="589"/>
        <end position="601"/>
    </location>
</feature>
<feature type="compositionally biased region" description="Acidic residues" evidence="1">
    <location>
        <begin position="752"/>
        <end position="763"/>
    </location>
</feature>
<dbReference type="GO" id="GO:1990334">
    <property type="term" value="C:Bfa1-Bub2 complex"/>
    <property type="evidence" value="ECO:0007669"/>
    <property type="project" value="InterPro"/>
</dbReference>
<dbReference type="GO" id="GO:0005096">
    <property type="term" value="F:GTPase activator activity"/>
    <property type="evidence" value="ECO:0007669"/>
    <property type="project" value="InterPro"/>
</dbReference>
<dbReference type="AlphaFoldDB" id="A0A427YI18"/>
<feature type="compositionally biased region" description="Pro residues" evidence="1">
    <location>
        <begin position="602"/>
        <end position="611"/>
    </location>
</feature>
<comment type="caution">
    <text evidence="2">The sequence shown here is derived from an EMBL/GenBank/DDBJ whole genome shotgun (WGS) entry which is preliminary data.</text>
</comment>
<dbReference type="GO" id="GO:0044732">
    <property type="term" value="C:mitotic spindle pole body"/>
    <property type="evidence" value="ECO:0007669"/>
    <property type="project" value="TreeGrafter"/>
</dbReference>
<organism evidence="2 3">
    <name type="scientific">Saitozyma podzolica</name>
    <dbReference type="NCBI Taxonomy" id="1890683"/>
    <lineage>
        <taxon>Eukaryota</taxon>
        <taxon>Fungi</taxon>
        <taxon>Dikarya</taxon>
        <taxon>Basidiomycota</taxon>
        <taxon>Agaricomycotina</taxon>
        <taxon>Tremellomycetes</taxon>
        <taxon>Tremellales</taxon>
        <taxon>Trimorphomycetaceae</taxon>
        <taxon>Saitozyma</taxon>
    </lineage>
</organism>
<feature type="compositionally biased region" description="Low complexity" evidence="1">
    <location>
        <begin position="26"/>
        <end position="55"/>
    </location>
</feature>
<feature type="compositionally biased region" description="Low complexity" evidence="1">
    <location>
        <begin position="348"/>
        <end position="358"/>
    </location>
</feature>
<feature type="compositionally biased region" description="Gly residues" evidence="1">
    <location>
        <begin position="70"/>
        <end position="87"/>
    </location>
</feature>
<feature type="compositionally biased region" description="Pro residues" evidence="1">
    <location>
        <begin position="659"/>
        <end position="676"/>
    </location>
</feature>
<feature type="compositionally biased region" description="Acidic residues" evidence="1">
    <location>
        <begin position="104"/>
        <end position="115"/>
    </location>
</feature>